<proteinExistence type="predicted"/>
<dbReference type="InterPro" id="IPR011009">
    <property type="entry name" value="Kinase-like_dom_sf"/>
</dbReference>
<name>A0A4S4EDB8_CAMSN</name>
<dbReference type="PANTHER" id="PTHR27008">
    <property type="entry name" value="OS04G0122200 PROTEIN"/>
    <property type="match status" value="1"/>
</dbReference>
<dbReference type="InterPro" id="IPR051809">
    <property type="entry name" value="Plant_receptor-like_S/T_kinase"/>
</dbReference>
<evidence type="ECO:0000256" key="1">
    <source>
        <dbReference type="ARBA" id="ARBA00004370"/>
    </source>
</evidence>
<evidence type="ECO:0000256" key="5">
    <source>
        <dbReference type="ARBA" id="ARBA00022989"/>
    </source>
</evidence>
<keyword evidence="9" id="KW-1185">Reference proteome</keyword>
<keyword evidence="5" id="KW-1133">Transmembrane helix</keyword>
<dbReference type="InterPro" id="IPR008266">
    <property type="entry name" value="Tyr_kinase_AS"/>
</dbReference>
<dbReference type="InterPro" id="IPR032675">
    <property type="entry name" value="LRR_dom_sf"/>
</dbReference>
<dbReference type="PANTHER" id="PTHR27008:SF596">
    <property type="entry name" value="OS02G0215500 PROTEIN"/>
    <property type="match status" value="1"/>
</dbReference>
<dbReference type="GO" id="GO:0005524">
    <property type="term" value="F:ATP binding"/>
    <property type="evidence" value="ECO:0007669"/>
    <property type="project" value="InterPro"/>
</dbReference>
<gene>
    <name evidence="8" type="ORF">TEA_003903</name>
</gene>
<dbReference type="PROSITE" id="PS00109">
    <property type="entry name" value="PROTEIN_KINASE_TYR"/>
    <property type="match status" value="1"/>
</dbReference>
<dbReference type="AlphaFoldDB" id="A0A4S4EDB8"/>
<dbReference type="Gene3D" id="1.10.510.10">
    <property type="entry name" value="Transferase(Phosphotransferase) domain 1"/>
    <property type="match status" value="1"/>
</dbReference>
<dbReference type="FunFam" id="3.80.10.10:FF:000383">
    <property type="entry name" value="Leucine-rich repeat receptor protein kinase EMS1"/>
    <property type="match status" value="1"/>
</dbReference>
<evidence type="ECO:0000256" key="3">
    <source>
        <dbReference type="ARBA" id="ARBA00022692"/>
    </source>
</evidence>
<comment type="subcellular location">
    <subcellularLocation>
        <location evidence="1">Membrane</location>
    </subcellularLocation>
</comment>
<dbReference type="InterPro" id="IPR001611">
    <property type="entry name" value="Leu-rich_rpt"/>
</dbReference>
<keyword evidence="3" id="KW-0812">Transmembrane</keyword>
<evidence type="ECO:0000256" key="4">
    <source>
        <dbReference type="ARBA" id="ARBA00022737"/>
    </source>
</evidence>
<dbReference type="PROSITE" id="PS50011">
    <property type="entry name" value="PROTEIN_KINASE_DOM"/>
    <property type="match status" value="1"/>
</dbReference>
<dbReference type="Gene3D" id="3.80.10.10">
    <property type="entry name" value="Ribonuclease Inhibitor"/>
    <property type="match status" value="1"/>
</dbReference>
<protein>
    <recommendedName>
        <fullName evidence="7">Protein kinase domain-containing protein</fullName>
    </recommendedName>
</protein>
<dbReference type="EMBL" id="SDRB02005666">
    <property type="protein sequence ID" value="THG13854.1"/>
    <property type="molecule type" value="Genomic_DNA"/>
</dbReference>
<dbReference type="STRING" id="542762.A0A4S4EDB8"/>
<dbReference type="Pfam" id="PF07714">
    <property type="entry name" value="PK_Tyr_Ser-Thr"/>
    <property type="match status" value="1"/>
</dbReference>
<accession>A0A4S4EDB8</accession>
<evidence type="ECO:0000259" key="7">
    <source>
        <dbReference type="PROSITE" id="PS50011"/>
    </source>
</evidence>
<keyword evidence="6" id="KW-0472">Membrane</keyword>
<dbReference type="GO" id="GO:0016020">
    <property type="term" value="C:membrane"/>
    <property type="evidence" value="ECO:0007669"/>
    <property type="project" value="UniProtKB-SubCell"/>
</dbReference>
<evidence type="ECO:0000256" key="2">
    <source>
        <dbReference type="ARBA" id="ARBA00022614"/>
    </source>
</evidence>
<dbReference type="InterPro" id="IPR001245">
    <property type="entry name" value="Ser-Thr/Tyr_kinase_cat_dom"/>
</dbReference>
<dbReference type="GO" id="GO:0004672">
    <property type="term" value="F:protein kinase activity"/>
    <property type="evidence" value="ECO:0007669"/>
    <property type="project" value="InterPro"/>
</dbReference>
<dbReference type="SUPFAM" id="SSF56112">
    <property type="entry name" value="Protein kinase-like (PK-like)"/>
    <property type="match status" value="1"/>
</dbReference>
<dbReference type="Pfam" id="PF00560">
    <property type="entry name" value="LRR_1"/>
    <property type="match status" value="1"/>
</dbReference>
<dbReference type="InterPro" id="IPR000719">
    <property type="entry name" value="Prot_kinase_dom"/>
</dbReference>
<evidence type="ECO:0000313" key="8">
    <source>
        <dbReference type="EMBL" id="THG13854.1"/>
    </source>
</evidence>
<dbReference type="Proteomes" id="UP000306102">
    <property type="component" value="Unassembled WGS sequence"/>
</dbReference>
<dbReference type="SUPFAM" id="SSF52058">
    <property type="entry name" value="L domain-like"/>
    <property type="match status" value="1"/>
</dbReference>
<evidence type="ECO:0000256" key="6">
    <source>
        <dbReference type="ARBA" id="ARBA00023136"/>
    </source>
</evidence>
<evidence type="ECO:0000313" key="9">
    <source>
        <dbReference type="Proteomes" id="UP000306102"/>
    </source>
</evidence>
<reference evidence="8 9" key="1">
    <citation type="journal article" date="2018" name="Proc. Natl. Acad. Sci. U.S.A.">
        <title>Draft genome sequence of Camellia sinensis var. sinensis provides insights into the evolution of the tea genome and tea quality.</title>
        <authorList>
            <person name="Wei C."/>
            <person name="Yang H."/>
            <person name="Wang S."/>
            <person name="Zhao J."/>
            <person name="Liu C."/>
            <person name="Gao L."/>
            <person name="Xia E."/>
            <person name="Lu Y."/>
            <person name="Tai Y."/>
            <person name="She G."/>
            <person name="Sun J."/>
            <person name="Cao H."/>
            <person name="Tong W."/>
            <person name="Gao Q."/>
            <person name="Li Y."/>
            <person name="Deng W."/>
            <person name="Jiang X."/>
            <person name="Wang W."/>
            <person name="Chen Q."/>
            <person name="Zhang S."/>
            <person name="Li H."/>
            <person name="Wu J."/>
            <person name="Wang P."/>
            <person name="Li P."/>
            <person name="Shi C."/>
            <person name="Zheng F."/>
            <person name="Jian J."/>
            <person name="Huang B."/>
            <person name="Shan D."/>
            <person name="Shi M."/>
            <person name="Fang C."/>
            <person name="Yue Y."/>
            <person name="Li F."/>
            <person name="Li D."/>
            <person name="Wei S."/>
            <person name="Han B."/>
            <person name="Jiang C."/>
            <person name="Yin Y."/>
            <person name="Xia T."/>
            <person name="Zhang Z."/>
            <person name="Bennetzen J.L."/>
            <person name="Zhao S."/>
            <person name="Wan X."/>
        </authorList>
    </citation>
    <scope>NUCLEOTIDE SEQUENCE [LARGE SCALE GENOMIC DNA]</scope>
    <source>
        <strain evidence="9">cv. Shuchazao</strain>
        <tissue evidence="8">Leaf</tissue>
    </source>
</reference>
<keyword evidence="2" id="KW-0433">Leucine-rich repeat</keyword>
<sequence>MNFGTLYELQWLNSHTNRLGTGGDRKGNELIDFLTSLSNCSSLQWLDMAINGFKSLLPNSIANLSTTITWLALDGNYIFGSIPLGIGNLVNLRTLYLSTNMVVGSIPNSIGKLSNLEKLLLLTNNISREIPSSIGNITRLEQQDPNHLTFVRRLNIAIDVASAFDYLHHHCEVAIVHSDLTPSNILLDDNLCAHVGDFGLRRILLATTGISNHHQSSSIGIKGTVGYVAPEYGMGDEVSTQGDMYTFGWHKMKETKMGTKDVTMEALKREFVDLGILLC</sequence>
<feature type="domain" description="Protein kinase" evidence="7">
    <location>
        <begin position="1"/>
        <end position="279"/>
    </location>
</feature>
<organism evidence="8 9">
    <name type="scientific">Camellia sinensis var. sinensis</name>
    <name type="common">China tea</name>
    <dbReference type="NCBI Taxonomy" id="542762"/>
    <lineage>
        <taxon>Eukaryota</taxon>
        <taxon>Viridiplantae</taxon>
        <taxon>Streptophyta</taxon>
        <taxon>Embryophyta</taxon>
        <taxon>Tracheophyta</taxon>
        <taxon>Spermatophyta</taxon>
        <taxon>Magnoliopsida</taxon>
        <taxon>eudicotyledons</taxon>
        <taxon>Gunneridae</taxon>
        <taxon>Pentapetalae</taxon>
        <taxon>asterids</taxon>
        <taxon>Ericales</taxon>
        <taxon>Theaceae</taxon>
        <taxon>Camellia</taxon>
    </lineage>
</organism>
<comment type="caution">
    <text evidence="8">The sequence shown here is derived from an EMBL/GenBank/DDBJ whole genome shotgun (WGS) entry which is preliminary data.</text>
</comment>
<keyword evidence="4" id="KW-0677">Repeat</keyword>